<dbReference type="Proteomes" id="UP000325081">
    <property type="component" value="Unassembled WGS sequence"/>
</dbReference>
<accession>A0A5A7QL40</accession>
<gene>
    <name evidence="1" type="ORF">STAS_22782</name>
</gene>
<keyword evidence="2" id="KW-1185">Reference proteome</keyword>
<dbReference type="GO" id="GO:0016301">
    <property type="term" value="F:kinase activity"/>
    <property type="evidence" value="ECO:0007669"/>
    <property type="project" value="UniProtKB-KW"/>
</dbReference>
<comment type="caution">
    <text evidence="1">The sequence shown here is derived from an EMBL/GenBank/DDBJ whole genome shotgun (WGS) entry which is preliminary data.</text>
</comment>
<protein>
    <submittedName>
        <fullName evidence="1">Multi-sensor signal transduction histidinekinase</fullName>
    </submittedName>
</protein>
<keyword evidence="1" id="KW-0808">Transferase</keyword>
<organism evidence="1 2">
    <name type="scientific">Striga asiatica</name>
    <name type="common">Asiatic witchweed</name>
    <name type="synonym">Buchnera asiatica</name>
    <dbReference type="NCBI Taxonomy" id="4170"/>
    <lineage>
        <taxon>Eukaryota</taxon>
        <taxon>Viridiplantae</taxon>
        <taxon>Streptophyta</taxon>
        <taxon>Embryophyta</taxon>
        <taxon>Tracheophyta</taxon>
        <taxon>Spermatophyta</taxon>
        <taxon>Magnoliopsida</taxon>
        <taxon>eudicotyledons</taxon>
        <taxon>Gunneridae</taxon>
        <taxon>Pentapetalae</taxon>
        <taxon>asterids</taxon>
        <taxon>lamiids</taxon>
        <taxon>Lamiales</taxon>
        <taxon>Orobanchaceae</taxon>
        <taxon>Buchnereae</taxon>
        <taxon>Striga</taxon>
    </lineage>
</organism>
<dbReference type="AlphaFoldDB" id="A0A5A7QL40"/>
<keyword evidence="1" id="KW-0418">Kinase</keyword>
<reference evidence="2" key="1">
    <citation type="journal article" date="2019" name="Curr. Biol.">
        <title>Genome Sequence of Striga asiatica Provides Insight into the Evolution of Plant Parasitism.</title>
        <authorList>
            <person name="Yoshida S."/>
            <person name="Kim S."/>
            <person name="Wafula E.K."/>
            <person name="Tanskanen J."/>
            <person name="Kim Y.M."/>
            <person name="Honaas L."/>
            <person name="Yang Z."/>
            <person name="Spallek T."/>
            <person name="Conn C.E."/>
            <person name="Ichihashi Y."/>
            <person name="Cheong K."/>
            <person name="Cui S."/>
            <person name="Der J.P."/>
            <person name="Gundlach H."/>
            <person name="Jiao Y."/>
            <person name="Hori C."/>
            <person name="Ishida J.K."/>
            <person name="Kasahara H."/>
            <person name="Kiba T."/>
            <person name="Kim M.S."/>
            <person name="Koo N."/>
            <person name="Laohavisit A."/>
            <person name="Lee Y.H."/>
            <person name="Lumba S."/>
            <person name="McCourt P."/>
            <person name="Mortimer J.C."/>
            <person name="Mutuku J.M."/>
            <person name="Nomura T."/>
            <person name="Sasaki-Sekimoto Y."/>
            <person name="Seto Y."/>
            <person name="Wang Y."/>
            <person name="Wakatake T."/>
            <person name="Sakakibara H."/>
            <person name="Demura T."/>
            <person name="Yamaguchi S."/>
            <person name="Yoneyama K."/>
            <person name="Manabe R.I."/>
            <person name="Nelson D.C."/>
            <person name="Schulman A.H."/>
            <person name="Timko M.P."/>
            <person name="dePamphilis C.W."/>
            <person name="Choi D."/>
            <person name="Shirasu K."/>
        </authorList>
    </citation>
    <scope>NUCLEOTIDE SEQUENCE [LARGE SCALE GENOMIC DNA]</scope>
    <source>
        <strain evidence="2">cv. UVA1</strain>
    </source>
</reference>
<proteinExistence type="predicted"/>
<evidence type="ECO:0000313" key="2">
    <source>
        <dbReference type="Proteomes" id="UP000325081"/>
    </source>
</evidence>
<evidence type="ECO:0000313" key="1">
    <source>
        <dbReference type="EMBL" id="GER45800.1"/>
    </source>
</evidence>
<dbReference type="EMBL" id="BKCP01007294">
    <property type="protein sequence ID" value="GER45800.1"/>
    <property type="molecule type" value="Genomic_DNA"/>
</dbReference>
<name>A0A5A7QL40_STRAF</name>
<sequence length="102" mass="12455">MVLKERYRTFKYLIDTPNAVFDVNDIYVHLDGYQREISIEHWLLGEHYFNNLEPMWDTFTRTFADLSLNNYPNEEFWKRHPDFLTFDQLVANYWAKEARQAA</sequence>